<dbReference type="PANTHER" id="PTHR47199:SF2">
    <property type="entry name" value="PHOTOSYSTEM II STABILITY_ASSEMBLY FACTOR HCF136, CHLOROPLASTIC"/>
    <property type="match status" value="1"/>
</dbReference>
<dbReference type="Proteomes" id="UP000294546">
    <property type="component" value="Unassembled WGS sequence"/>
</dbReference>
<feature type="domain" description="Photosynthesis system II assembly factor Ycf48/Hcf136-like" evidence="3">
    <location>
        <begin position="206"/>
        <end position="343"/>
    </location>
</feature>
<comment type="caution">
    <text evidence="4">The sequence shown here is derived from an EMBL/GenBank/DDBJ whole genome shotgun (WGS) entry which is preliminary data.</text>
</comment>
<dbReference type="Pfam" id="PF14870">
    <property type="entry name" value="PSII_BNR"/>
    <property type="match status" value="2"/>
</dbReference>
<proteinExistence type="predicted"/>
<keyword evidence="1" id="KW-0602">Photosynthesis</keyword>
<dbReference type="EMBL" id="SMFU01000008">
    <property type="protein sequence ID" value="TCK07569.1"/>
    <property type="molecule type" value="Genomic_DNA"/>
</dbReference>
<organism evidence="4 5">
    <name type="scientific">Marinobacterium mangrovicola</name>
    <dbReference type="NCBI Taxonomy" id="1476959"/>
    <lineage>
        <taxon>Bacteria</taxon>
        <taxon>Pseudomonadati</taxon>
        <taxon>Pseudomonadota</taxon>
        <taxon>Gammaproteobacteria</taxon>
        <taxon>Oceanospirillales</taxon>
        <taxon>Oceanospirillaceae</taxon>
        <taxon>Marinobacterium</taxon>
    </lineage>
</organism>
<gene>
    <name evidence="4" type="ORF">CLV83_2440</name>
</gene>
<keyword evidence="2" id="KW-0604">Photosystem II</keyword>
<dbReference type="GO" id="GO:0015979">
    <property type="term" value="P:photosynthesis"/>
    <property type="evidence" value="ECO:0007669"/>
    <property type="project" value="UniProtKB-KW"/>
</dbReference>
<evidence type="ECO:0000256" key="2">
    <source>
        <dbReference type="ARBA" id="ARBA00023276"/>
    </source>
</evidence>
<evidence type="ECO:0000256" key="1">
    <source>
        <dbReference type="ARBA" id="ARBA00022531"/>
    </source>
</evidence>
<dbReference type="InterPro" id="IPR015943">
    <property type="entry name" value="WD40/YVTN_repeat-like_dom_sf"/>
</dbReference>
<name>A0A4R1GMQ6_9GAMM</name>
<keyword evidence="5" id="KW-1185">Reference proteome</keyword>
<dbReference type="Gene3D" id="2.130.10.10">
    <property type="entry name" value="YVTN repeat-like/Quinoprotein amine dehydrogenase"/>
    <property type="match status" value="1"/>
</dbReference>
<dbReference type="PANTHER" id="PTHR47199">
    <property type="entry name" value="PHOTOSYSTEM II STABILITY/ASSEMBLY FACTOR HCF136, CHLOROPLASTIC"/>
    <property type="match status" value="1"/>
</dbReference>
<protein>
    <submittedName>
        <fullName evidence="4">Photosystem II stability/assembly factor-like uncharacterized protein</fullName>
    </submittedName>
</protein>
<dbReference type="InterPro" id="IPR028203">
    <property type="entry name" value="PSII_CF48-like_dom"/>
</dbReference>
<evidence type="ECO:0000313" key="4">
    <source>
        <dbReference type="EMBL" id="TCK07569.1"/>
    </source>
</evidence>
<sequence length="401" mass="42949">MKQHTPNRSAGLFSTRTYHPRSAVMSEFFRPARLNSNQAAQASRVSWALPTSMRNTLMSACLALSLLSPSLAQATTPTVLQQPARMTPIAQHAVLLGLAEAGKRLVAVGERGVILLSDDNGDNWRQVSVPVSVTLTDVQFVDDQYGWAIGHAGVVLATQDGGESWKLKLDGNEAIEIELNAAQRSDDEQRLSNAELLAQDGPDKPFLSLHFSDRQHGIIGGAYGLAFRTSDGGETWSSMIGDLPNDWGAHIYAITQNGDSLYLAGEQGLFIRSLDGGKHFDKIDVGYPGSLFTLLTPSPAEVLVGGLRGTVLESRDTGYTFEPLSNPIPVSINAALDGDGGYLFANQGGHILRLLDDGRLIPFADAHQPLTDLVRAANGKLVGIGFNGPNVLDTQRKAAAE</sequence>
<dbReference type="GO" id="GO:0009523">
    <property type="term" value="C:photosystem II"/>
    <property type="evidence" value="ECO:0007669"/>
    <property type="project" value="UniProtKB-KW"/>
</dbReference>
<evidence type="ECO:0000313" key="5">
    <source>
        <dbReference type="Proteomes" id="UP000294546"/>
    </source>
</evidence>
<dbReference type="AlphaFoldDB" id="A0A4R1GMQ6"/>
<accession>A0A4R1GMQ6</accession>
<evidence type="ECO:0000259" key="3">
    <source>
        <dbReference type="Pfam" id="PF14870"/>
    </source>
</evidence>
<reference evidence="4 5" key="1">
    <citation type="submission" date="2019-03" db="EMBL/GenBank/DDBJ databases">
        <title>Genomic Encyclopedia of Archaeal and Bacterial Type Strains, Phase II (KMG-II): from individual species to whole genera.</title>
        <authorList>
            <person name="Goeker M."/>
        </authorList>
    </citation>
    <scope>NUCLEOTIDE SEQUENCE [LARGE SCALE GENOMIC DNA]</scope>
    <source>
        <strain evidence="4 5">DSM 27697</strain>
    </source>
</reference>
<feature type="domain" description="Photosynthesis system II assembly factor Ycf48/Hcf136-like" evidence="3">
    <location>
        <begin position="122"/>
        <end position="188"/>
    </location>
</feature>
<dbReference type="SUPFAM" id="SSF110296">
    <property type="entry name" value="Oligoxyloglucan reducing end-specific cellobiohydrolase"/>
    <property type="match status" value="1"/>
</dbReference>